<dbReference type="GO" id="GO:0008061">
    <property type="term" value="F:chitin binding"/>
    <property type="evidence" value="ECO:0007669"/>
    <property type="project" value="InterPro"/>
</dbReference>
<dbReference type="InterPro" id="IPR001073">
    <property type="entry name" value="C1q_dom"/>
</dbReference>
<dbReference type="EnsemblMetazoa" id="CapteT190519">
    <property type="protein sequence ID" value="CapteP190519"/>
    <property type="gene ID" value="CapteG190519"/>
</dbReference>
<reference evidence="5 7" key="2">
    <citation type="journal article" date="2013" name="Nature">
        <title>Insights into bilaterian evolution from three spiralian genomes.</title>
        <authorList>
            <person name="Simakov O."/>
            <person name="Marletaz F."/>
            <person name="Cho S.J."/>
            <person name="Edsinger-Gonzales E."/>
            <person name="Havlak P."/>
            <person name="Hellsten U."/>
            <person name="Kuo D.H."/>
            <person name="Larsson T."/>
            <person name="Lv J."/>
            <person name="Arendt D."/>
            <person name="Savage R."/>
            <person name="Osoegawa K."/>
            <person name="de Jong P."/>
            <person name="Grimwood J."/>
            <person name="Chapman J.A."/>
            <person name="Shapiro H."/>
            <person name="Aerts A."/>
            <person name="Otillar R.P."/>
            <person name="Terry A.Y."/>
            <person name="Boore J.L."/>
            <person name="Grigoriev I.V."/>
            <person name="Lindberg D.R."/>
            <person name="Seaver E.C."/>
            <person name="Weisblat D.A."/>
            <person name="Putnam N.H."/>
            <person name="Rokhsar D.S."/>
        </authorList>
    </citation>
    <scope>NUCLEOTIDE SEQUENCE</scope>
    <source>
        <strain evidence="5 7">I ESC-2004</strain>
    </source>
</reference>
<dbReference type="EMBL" id="KB309928">
    <property type="protein sequence ID" value="ELT92999.1"/>
    <property type="molecule type" value="Genomic_DNA"/>
</dbReference>
<dbReference type="Pfam" id="PF00386">
    <property type="entry name" value="C1q"/>
    <property type="match status" value="2"/>
</dbReference>
<dbReference type="SMART" id="SM00110">
    <property type="entry name" value="C1Q"/>
    <property type="match status" value="1"/>
</dbReference>
<dbReference type="PANTHER" id="PTHR15427">
    <property type="entry name" value="EMILIN ELASTIN MICROFIBRIL INTERFACE-LOCATED PROTEIN ELASTIN MICROFIBRIL INTERFACER"/>
    <property type="match status" value="1"/>
</dbReference>
<feature type="signal peptide" evidence="3">
    <location>
        <begin position="1"/>
        <end position="16"/>
    </location>
</feature>
<name>R7TH17_CAPTE</name>
<evidence type="ECO:0000256" key="2">
    <source>
        <dbReference type="ARBA" id="ARBA00022525"/>
    </source>
</evidence>
<keyword evidence="3" id="KW-0732">Signal</keyword>
<dbReference type="SMART" id="SM00494">
    <property type="entry name" value="ChtBD2"/>
    <property type="match status" value="1"/>
</dbReference>
<dbReference type="AlphaFoldDB" id="R7TH17"/>
<dbReference type="InterPro" id="IPR008983">
    <property type="entry name" value="Tumour_necrosis_fac-like_dom"/>
</dbReference>
<gene>
    <name evidence="5" type="ORF">CAPTEDRAFT_190519</name>
</gene>
<dbReference type="InterPro" id="IPR036508">
    <property type="entry name" value="Chitin-bd_dom_sf"/>
</dbReference>
<evidence type="ECO:0000259" key="4">
    <source>
        <dbReference type="PROSITE" id="PS50871"/>
    </source>
</evidence>
<dbReference type="SUPFAM" id="SSF49842">
    <property type="entry name" value="TNF-like"/>
    <property type="match status" value="3"/>
</dbReference>
<reference evidence="6" key="3">
    <citation type="submission" date="2015-06" db="UniProtKB">
        <authorList>
            <consortium name="EnsemblMetazoa"/>
        </authorList>
    </citation>
    <scope>IDENTIFICATION</scope>
</reference>
<evidence type="ECO:0000313" key="5">
    <source>
        <dbReference type="EMBL" id="ELT92999.1"/>
    </source>
</evidence>
<dbReference type="OrthoDB" id="10070467at2759"/>
<dbReference type="Proteomes" id="UP000014760">
    <property type="component" value="Unassembled WGS sequence"/>
</dbReference>
<dbReference type="HOGENOM" id="CLU_535575_0_0_1"/>
<dbReference type="PROSITE" id="PS50871">
    <property type="entry name" value="C1Q"/>
    <property type="match status" value="1"/>
</dbReference>
<dbReference type="InterPro" id="IPR050392">
    <property type="entry name" value="Collagen/C1q_domain"/>
</dbReference>
<proteinExistence type="predicted"/>
<feature type="chain" id="PRO_5008787009" description="C1q domain-containing protein" evidence="3">
    <location>
        <begin position="17"/>
        <end position="509"/>
    </location>
</feature>
<dbReference type="EMBL" id="AMQN01002734">
    <property type="status" value="NOT_ANNOTATED_CDS"/>
    <property type="molecule type" value="Genomic_DNA"/>
</dbReference>
<dbReference type="InterPro" id="IPR002557">
    <property type="entry name" value="Chitin-bd_dom"/>
</dbReference>
<keyword evidence="2" id="KW-0964">Secreted</keyword>
<reference evidence="7" key="1">
    <citation type="submission" date="2012-12" db="EMBL/GenBank/DDBJ databases">
        <authorList>
            <person name="Hellsten U."/>
            <person name="Grimwood J."/>
            <person name="Chapman J.A."/>
            <person name="Shapiro H."/>
            <person name="Aerts A."/>
            <person name="Otillar R.P."/>
            <person name="Terry A.Y."/>
            <person name="Boore J.L."/>
            <person name="Simakov O."/>
            <person name="Marletaz F."/>
            <person name="Cho S.-J."/>
            <person name="Edsinger-Gonzales E."/>
            <person name="Havlak P."/>
            <person name="Kuo D.-H."/>
            <person name="Larsson T."/>
            <person name="Lv J."/>
            <person name="Arendt D."/>
            <person name="Savage R."/>
            <person name="Osoegawa K."/>
            <person name="de Jong P."/>
            <person name="Lindberg D.R."/>
            <person name="Seaver E.C."/>
            <person name="Weisblat D.A."/>
            <person name="Putnam N.H."/>
            <person name="Grigoriev I.V."/>
            <person name="Rokhsar D.S."/>
        </authorList>
    </citation>
    <scope>NUCLEOTIDE SEQUENCE</scope>
    <source>
        <strain evidence="7">I ESC-2004</strain>
    </source>
</reference>
<evidence type="ECO:0000256" key="1">
    <source>
        <dbReference type="ARBA" id="ARBA00004613"/>
    </source>
</evidence>
<organism evidence="5">
    <name type="scientific">Capitella teleta</name>
    <name type="common">Polychaete worm</name>
    <dbReference type="NCBI Taxonomy" id="283909"/>
    <lineage>
        <taxon>Eukaryota</taxon>
        <taxon>Metazoa</taxon>
        <taxon>Spiralia</taxon>
        <taxon>Lophotrochozoa</taxon>
        <taxon>Annelida</taxon>
        <taxon>Polychaeta</taxon>
        <taxon>Sedentaria</taxon>
        <taxon>Scolecida</taxon>
        <taxon>Capitellidae</taxon>
        <taxon>Capitella</taxon>
    </lineage>
</organism>
<evidence type="ECO:0000313" key="6">
    <source>
        <dbReference type="EnsemblMetazoa" id="CapteP190519"/>
    </source>
</evidence>
<keyword evidence="7" id="KW-1185">Reference proteome</keyword>
<evidence type="ECO:0000313" key="7">
    <source>
        <dbReference type="Proteomes" id="UP000014760"/>
    </source>
</evidence>
<feature type="domain" description="C1q" evidence="4">
    <location>
        <begin position="363"/>
        <end position="509"/>
    </location>
</feature>
<dbReference type="SUPFAM" id="SSF57625">
    <property type="entry name" value="Invertebrate chitin-binding proteins"/>
    <property type="match status" value="1"/>
</dbReference>
<accession>R7TH17</accession>
<comment type="subcellular location">
    <subcellularLocation>
        <location evidence="1">Secreted</location>
    </subcellularLocation>
</comment>
<dbReference type="Gene3D" id="2.170.140.10">
    <property type="entry name" value="Chitin binding domain"/>
    <property type="match status" value="1"/>
</dbReference>
<dbReference type="PANTHER" id="PTHR15427:SF33">
    <property type="entry name" value="COLLAGEN IV NC1 DOMAIN-CONTAINING PROTEIN"/>
    <property type="match status" value="1"/>
</dbReference>
<protein>
    <recommendedName>
        <fullName evidence="4">C1q domain-containing protein</fullName>
    </recommendedName>
</protein>
<evidence type="ECO:0000256" key="3">
    <source>
        <dbReference type="SAM" id="SignalP"/>
    </source>
</evidence>
<dbReference type="GO" id="GO:0005581">
    <property type="term" value="C:collagen trimer"/>
    <property type="evidence" value="ECO:0007669"/>
    <property type="project" value="UniProtKB-KW"/>
</dbReference>
<dbReference type="GO" id="GO:0005576">
    <property type="term" value="C:extracellular region"/>
    <property type="evidence" value="ECO:0007669"/>
    <property type="project" value="InterPro"/>
</dbReference>
<sequence>MKLILACAALLCVSCAYEFDCPTDVHGDCIERRYAHPDCSYYFRCYDDPSGCIAIVIPCQDDLHFSPKYQECIHPYHANCTDSTTTSTTQFTPPPVEDVSAFSAARSYDWYGGDAIVYFDQVDVNLRECFKNGTTFVPGREGVYFMSFSGGIPSRTPVHIKIRPTNWPNYPSTIYRESTTAEDINMMYRTFLAGMSDTDYLNYKSFEPMESGESLQASFAGFSLTDMFHEVKAFYVAREEPFEFNQRIPMSRIFMDIEDNYNKTGREFIAPETGIYYFFFGAGQQSGKTNRVALQTWDEEFPKTEAELWMNSDSHNGLEMASRSTILRLTAGERAWVTAVEGPVESMVDHCQVYFGGFWYNPAHATTIAFAVHRTSPWQSAMPLDPVEFHEVGVNQGNAFNHAANVVIIPKSGYYYIELSIGSMPHTTLDVEILLNGNPETPENLGERIAHVSVESTNHTGVATSGRGLITHLWQNDILRLRANGLSGIFSDLNKQTTWMGLLLYEDYY</sequence>
<dbReference type="Gene3D" id="2.60.120.40">
    <property type="match status" value="3"/>
</dbReference>